<keyword evidence="4" id="KW-0378">Hydrolase</keyword>
<evidence type="ECO:0000256" key="5">
    <source>
        <dbReference type="ARBA" id="ARBA00022833"/>
    </source>
</evidence>
<dbReference type="Gene3D" id="1.10.150.900">
    <property type="match status" value="1"/>
</dbReference>
<dbReference type="Gene3D" id="3.40.630.10">
    <property type="entry name" value="Zn peptidases"/>
    <property type="match status" value="1"/>
</dbReference>
<evidence type="ECO:0000256" key="1">
    <source>
        <dbReference type="ARBA" id="ARBA00006247"/>
    </source>
</evidence>
<evidence type="ECO:0000256" key="3">
    <source>
        <dbReference type="ARBA" id="ARBA00022723"/>
    </source>
</evidence>
<dbReference type="GO" id="GO:0008233">
    <property type="term" value="F:peptidase activity"/>
    <property type="evidence" value="ECO:0007669"/>
    <property type="project" value="UniProtKB-KW"/>
</dbReference>
<dbReference type="SUPFAM" id="SSF53187">
    <property type="entry name" value="Zn-dependent exopeptidases"/>
    <property type="match status" value="1"/>
</dbReference>
<comment type="similarity">
    <text evidence="1">Belongs to the peptidase M20A family.</text>
</comment>
<evidence type="ECO:0000256" key="2">
    <source>
        <dbReference type="ARBA" id="ARBA00022670"/>
    </source>
</evidence>
<name>A0A9X2D742_9ACTN</name>
<dbReference type="GO" id="GO:0046872">
    <property type="term" value="F:metal ion binding"/>
    <property type="evidence" value="ECO:0007669"/>
    <property type="project" value="UniProtKB-KW"/>
</dbReference>
<dbReference type="Pfam" id="PF01546">
    <property type="entry name" value="Peptidase_M20"/>
    <property type="match status" value="1"/>
</dbReference>
<comment type="caution">
    <text evidence="7">The sequence shown here is derived from an EMBL/GenBank/DDBJ whole genome shotgun (WGS) entry which is preliminary data.</text>
</comment>
<dbReference type="SUPFAM" id="SSF55031">
    <property type="entry name" value="Bacterial exopeptidase dimerisation domain"/>
    <property type="match status" value="1"/>
</dbReference>
<keyword evidence="5" id="KW-0862">Zinc</keyword>
<dbReference type="EMBL" id="JAMOIL010000009">
    <property type="protein sequence ID" value="MCM0620360.1"/>
    <property type="molecule type" value="Genomic_DNA"/>
</dbReference>
<keyword evidence="2" id="KW-0645">Protease</keyword>
<dbReference type="Gene3D" id="3.30.70.360">
    <property type="match status" value="1"/>
</dbReference>
<dbReference type="InterPro" id="IPR036264">
    <property type="entry name" value="Bact_exopeptidase_dim_dom"/>
</dbReference>
<dbReference type="InterPro" id="IPR047177">
    <property type="entry name" value="Pept_M20A"/>
</dbReference>
<dbReference type="AlphaFoldDB" id="A0A9X2D742"/>
<dbReference type="Proteomes" id="UP001139485">
    <property type="component" value="Unassembled WGS sequence"/>
</dbReference>
<dbReference type="InterPro" id="IPR011650">
    <property type="entry name" value="Peptidase_M20_dimer"/>
</dbReference>
<accession>A0A9X2D742</accession>
<keyword evidence="3" id="KW-0479">Metal-binding</keyword>
<protein>
    <submittedName>
        <fullName evidence="7">M20/M25/M40 family metallo-hydrolase</fullName>
    </submittedName>
</protein>
<organism evidence="7 8">
    <name type="scientific">Nocardioides bruguierae</name>
    <dbReference type="NCBI Taxonomy" id="2945102"/>
    <lineage>
        <taxon>Bacteria</taxon>
        <taxon>Bacillati</taxon>
        <taxon>Actinomycetota</taxon>
        <taxon>Actinomycetes</taxon>
        <taxon>Propionibacteriales</taxon>
        <taxon>Nocardioidaceae</taxon>
        <taxon>Nocardioides</taxon>
    </lineage>
</organism>
<reference evidence="7" key="1">
    <citation type="submission" date="2022-05" db="EMBL/GenBank/DDBJ databases">
        <authorList>
            <person name="Tuo L."/>
        </authorList>
    </citation>
    <scope>NUCLEOTIDE SEQUENCE</scope>
    <source>
        <strain evidence="7">BSK12Z-4</strain>
    </source>
</reference>
<proteinExistence type="inferred from homology"/>
<sequence length="456" mass="47456">MSSAAPSTPGVHETDEPAALAALRALVRVPTVSRRPPDRIEDGVLARLHAVLAEHFPLLHAAAEVIGLDDGALLLHWRGRSAARPVVLMAHLDVVPPGEHWTRDPFGAELLGGPQDGTVYGRGVLDDKGSVAAICSAVEELLAAGHEPAQDVWLSFGSNEEVSGTAAAAAVVELRRRGVEPWMVLDEGGAVAGGTFPGVDVPVAVIGVAEKGTTSLRLVASGGGGHASTPSRGGATARLAKAVLALERHPLPARLGDVTVETFRRLAPHARQPVGALMARAGSARPAVARALAALGGEPAALVRTTMVTTTLSGSPALNVVASEATAGVNARIAPGESVADVVAHVRSVVGKGIDVEVVESGEPSPLSPWEDEAFALLERGVAEVFPDAVTTPYVVLAATDGRFLAEICPRVYRFAPFRMSKAQRATIHGPDEHLHVPDLLDGVRFYRRLLEELPA</sequence>
<evidence type="ECO:0000259" key="6">
    <source>
        <dbReference type="Pfam" id="PF07687"/>
    </source>
</evidence>
<keyword evidence="8" id="KW-1185">Reference proteome</keyword>
<gene>
    <name evidence="7" type="ORF">M8330_08625</name>
</gene>
<dbReference type="GO" id="GO:0006508">
    <property type="term" value="P:proteolysis"/>
    <property type="evidence" value="ECO:0007669"/>
    <property type="project" value="UniProtKB-KW"/>
</dbReference>
<dbReference type="InterPro" id="IPR002933">
    <property type="entry name" value="Peptidase_M20"/>
</dbReference>
<dbReference type="PANTHER" id="PTHR45962">
    <property type="entry name" value="N-FATTY-ACYL-AMINO ACID SYNTHASE/HYDROLASE PM20D1"/>
    <property type="match status" value="1"/>
</dbReference>
<evidence type="ECO:0000313" key="7">
    <source>
        <dbReference type="EMBL" id="MCM0620360.1"/>
    </source>
</evidence>
<dbReference type="PANTHER" id="PTHR45962:SF1">
    <property type="entry name" value="N-FATTY-ACYL-AMINO ACID SYNTHASE_HYDROLASE PM20D1"/>
    <property type="match status" value="1"/>
</dbReference>
<feature type="domain" description="Peptidase M20 dimerisation" evidence="6">
    <location>
        <begin position="208"/>
        <end position="351"/>
    </location>
</feature>
<evidence type="ECO:0000256" key="4">
    <source>
        <dbReference type="ARBA" id="ARBA00022801"/>
    </source>
</evidence>
<dbReference type="RefSeq" id="WP_250827008.1">
    <property type="nucleotide sequence ID" value="NZ_JAMOIL010000009.1"/>
</dbReference>
<evidence type="ECO:0000313" key="8">
    <source>
        <dbReference type="Proteomes" id="UP001139485"/>
    </source>
</evidence>
<dbReference type="Pfam" id="PF07687">
    <property type="entry name" value="M20_dimer"/>
    <property type="match status" value="1"/>
</dbReference>